<feature type="transmembrane region" description="Helical" evidence="1">
    <location>
        <begin position="20"/>
        <end position="42"/>
    </location>
</feature>
<name>A0A2H4VAR4_9EURY</name>
<reference evidence="2 3" key="1">
    <citation type="submission" date="2016-10" db="EMBL/GenBank/DDBJ databases">
        <title>Comparative genomics between deep and shallow subseafloor isolates.</title>
        <authorList>
            <person name="Ishii S."/>
            <person name="Miller J.R."/>
            <person name="Sutton G."/>
            <person name="Suzuki S."/>
            <person name="Methe B."/>
            <person name="Inagaki F."/>
            <person name="Imachi H."/>
        </authorList>
    </citation>
    <scope>NUCLEOTIDE SEQUENCE [LARGE SCALE GENOMIC DNA]</scope>
    <source>
        <strain evidence="2 3">MO-MB1</strain>
    </source>
</reference>
<accession>A0A2H4VAR4</accession>
<evidence type="ECO:0000256" key="1">
    <source>
        <dbReference type="SAM" id="Phobius"/>
    </source>
</evidence>
<feature type="transmembrane region" description="Helical" evidence="1">
    <location>
        <begin position="48"/>
        <end position="71"/>
    </location>
</feature>
<dbReference type="RefSeq" id="WP_100905156.1">
    <property type="nucleotide sequence ID" value="NZ_CP017766.1"/>
</dbReference>
<feature type="transmembrane region" description="Helical" evidence="1">
    <location>
        <begin position="181"/>
        <end position="202"/>
    </location>
</feature>
<feature type="transmembrane region" description="Helical" evidence="1">
    <location>
        <begin position="113"/>
        <end position="134"/>
    </location>
</feature>
<gene>
    <name evidence="2" type="ORF">BK007_03550</name>
</gene>
<dbReference type="AlphaFoldDB" id="A0A2H4VAR4"/>
<feature type="transmembrane region" description="Helical" evidence="1">
    <location>
        <begin position="146"/>
        <end position="169"/>
    </location>
</feature>
<protein>
    <submittedName>
        <fullName evidence="2">Phosphoesterase PA-phosphatase</fullName>
    </submittedName>
</protein>
<keyword evidence="1" id="KW-1133">Transmembrane helix</keyword>
<organism evidence="2 3">
    <name type="scientific">Methanobacterium subterraneum</name>
    <dbReference type="NCBI Taxonomy" id="59277"/>
    <lineage>
        <taxon>Archaea</taxon>
        <taxon>Methanobacteriati</taxon>
        <taxon>Methanobacteriota</taxon>
        <taxon>Methanomada group</taxon>
        <taxon>Methanobacteria</taxon>
        <taxon>Methanobacteriales</taxon>
        <taxon>Methanobacteriaceae</taxon>
        <taxon>Methanobacterium</taxon>
    </lineage>
</organism>
<dbReference type="OrthoDB" id="77866at2157"/>
<sequence>MPLFNRSNQNTTQKETLAHFISAVSNPPLVAIPVFLVINYVLLYGGDWLWFSGLSILFVSILPIITSTLWIKRKELEVDMPQREDRIYPLLMVILSYIIGVMVLYTLGAPTLITTLMICYLNNTVVVLLFSLYWKISIHAIGMTGPATAIIYLFGWTGLIFSLLVPLVLWSRLHLKRHTPAQLIVGTVLGYLLTAAQIYLLMVL</sequence>
<dbReference type="GeneID" id="35120639"/>
<dbReference type="EMBL" id="CP017766">
    <property type="protein sequence ID" value="AUB55178.1"/>
    <property type="molecule type" value="Genomic_DNA"/>
</dbReference>
<evidence type="ECO:0000313" key="2">
    <source>
        <dbReference type="EMBL" id="AUB55178.1"/>
    </source>
</evidence>
<proteinExistence type="predicted"/>
<dbReference type="CDD" id="cd01610">
    <property type="entry name" value="PAP2_like"/>
    <property type="match status" value="1"/>
</dbReference>
<keyword evidence="1" id="KW-0472">Membrane</keyword>
<evidence type="ECO:0000313" key="3">
    <source>
        <dbReference type="Proteomes" id="UP000232806"/>
    </source>
</evidence>
<feature type="transmembrane region" description="Helical" evidence="1">
    <location>
        <begin position="87"/>
        <end position="107"/>
    </location>
</feature>
<dbReference type="Proteomes" id="UP000232806">
    <property type="component" value="Chromosome"/>
</dbReference>
<keyword evidence="1" id="KW-0812">Transmembrane</keyword>